<evidence type="ECO:0000256" key="4">
    <source>
        <dbReference type="ARBA" id="ARBA00023163"/>
    </source>
</evidence>
<dbReference type="PROSITE" id="PS00622">
    <property type="entry name" value="HTH_LUXR_1"/>
    <property type="match status" value="1"/>
</dbReference>
<dbReference type="PRINTS" id="PR00038">
    <property type="entry name" value="HTHLUXR"/>
</dbReference>
<dbReference type="PANTHER" id="PTHR44688:SF16">
    <property type="entry name" value="DNA-BINDING TRANSCRIPTIONAL ACTIVATOR DEVR_DOSR"/>
    <property type="match status" value="1"/>
</dbReference>
<comment type="caution">
    <text evidence="8">The sequence shown here is derived from an EMBL/GenBank/DDBJ whole genome shotgun (WGS) entry which is preliminary data.</text>
</comment>
<feature type="modified residue" description="4-aspartylphosphate" evidence="5">
    <location>
        <position position="74"/>
    </location>
</feature>
<evidence type="ECO:0000313" key="8">
    <source>
        <dbReference type="EMBL" id="GJN43801.1"/>
    </source>
</evidence>
<evidence type="ECO:0000259" key="6">
    <source>
        <dbReference type="PROSITE" id="PS50043"/>
    </source>
</evidence>
<dbReference type="Gene3D" id="1.10.10.10">
    <property type="entry name" value="Winged helix-like DNA-binding domain superfamily/Winged helix DNA-binding domain"/>
    <property type="match status" value="1"/>
</dbReference>
<dbReference type="PROSITE" id="PS50043">
    <property type="entry name" value="HTH_LUXR_2"/>
    <property type="match status" value="1"/>
</dbReference>
<dbReference type="EMBL" id="BQKK01000007">
    <property type="protein sequence ID" value="GJN43801.1"/>
    <property type="molecule type" value="Genomic_DNA"/>
</dbReference>
<dbReference type="GO" id="GO:0003677">
    <property type="term" value="F:DNA binding"/>
    <property type="evidence" value="ECO:0007669"/>
    <property type="project" value="UniProtKB-KW"/>
</dbReference>
<dbReference type="PANTHER" id="PTHR44688">
    <property type="entry name" value="DNA-BINDING TRANSCRIPTIONAL ACTIVATOR DEVR_DOSR"/>
    <property type="match status" value="1"/>
</dbReference>
<dbReference type="Pfam" id="PF00072">
    <property type="entry name" value="Response_reg"/>
    <property type="match status" value="1"/>
</dbReference>
<keyword evidence="2" id="KW-0805">Transcription regulation</keyword>
<dbReference type="CDD" id="cd06170">
    <property type="entry name" value="LuxR_C_like"/>
    <property type="match status" value="1"/>
</dbReference>
<dbReference type="InterPro" id="IPR016032">
    <property type="entry name" value="Sig_transdc_resp-reg_C-effctor"/>
</dbReference>
<sequence>MTTFYPPSTSAPNAMDTAKDRRSTQVYIVDDDAELCESVSWLLDSAGIDSTICHNADEFLTEFDRQRPACIILDVRMPRMSGPRLQEQLNRIAPHVAIIFVSAHGDINMSVSTMKAGAQDFLEKPYNPQRLIDAVQFGIESASVRFDNYLKSRQLSEKLALLTPRELEVLALVVEGLPSQNIGRRLGMSVKTVDVHRTRIKMKTDADSIGTLARDILRFDVPFP</sequence>
<dbReference type="InterPro" id="IPR036388">
    <property type="entry name" value="WH-like_DNA-bd_sf"/>
</dbReference>
<dbReference type="InterPro" id="IPR001789">
    <property type="entry name" value="Sig_transdc_resp-reg_receiver"/>
</dbReference>
<evidence type="ECO:0000256" key="2">
    <source>
        <dbReference type="ARBA" id="ARBA00023015"/>
    </source>
</evidence>
<evidence type="ECO:0000259" key="7">
    <source>
        <dbReference type="PROSITE" id="PS50110"/>
    </source>
</evidence>
<keyword evidence="3 8" id="KW-0238">DNA-binding</keyword>
<dbReference type="SMART" id="SM00448">
    <property type="entry name" value="REC"/>
    <property type="match status" value="1"/>
</dbReference>
<evidence type="ECO:0000256" key="3">
    <source>
        <dbReference type="ARBA" id="ARBA00023125"/>
    </source>
</evidence>
<accession>A0AAV5GDY0</accession>
<dbReference type="Gene3D" id="3.40.50.2300">
    <property type="match status" value="1"/>
</dbReference>
<dbReference type="Proteomes" id="UP001054925">
    <property type="component" value="Unassembled WGS sequence"/>
</dbReference>
<evidence type="ECO:0000256" key="1">
    <source>
        <dbReference type="ARBA" id="ARBA00022553"/>
    </source>
</evidence>
<evidence type="ECO:0000256" key="5">
    <source>
        <dbReference type="PROSITE-ProRule" id="PRU00169"/>
    </source>
</evidence>
<protein>
    <submittedName>
        <fullName evidence="8">DNA-binding response regulator</fullName>
    </submittedName>
</protein>
<dbReference type="GO" id="GO:0006355">
    <property type="term" value="P:regulation of DNA-templated transcription"/>
    <property type="evidence" value="ECO:0007669"/>
    <property type="project" value="InterPro"/>
</dbReference>
<dbReference type="PROSITE" id="PS50110">
    <property type="entry name" value="RESPONSE_REGULATORY"/>
    <property type="match status" value="1"/>
</dbReference>
<dbReference type="AlphaFoldDB" id="A0AAV5GDY0"/>
<dbReference type="FunFam" id="3.40.50.2300:FF:000018">
    <property type="entry name" value="DNA-binding transcriptional regulator NtrC"/>
    <property type="match status" value="1"/>
</dbReference>
<feature type="domain" description="Response regulatory" evidence="7">
    <location>
        <begin position="25"/>
        <end position="139"/>
    </location>
</feature>
<evidence type="ECO:0000313" key="9">
    <source>
        <dbReference type="Proteomes" id="UP001054925"/>
    </source>
</evidence>
<dbReference type="SUPFAM" id="SSF52172">
    <property type="entry name" value="CheY-like"/>
    <property type="match status" value="1"/>
</dbReference>
<proteinExistence type="predicted"/>
<reference evidence="8" key="1">
    <citation type="submission" date="2021-12" db="EMBL/GenBank/DDBJ databases">
        <title>Draft genome sequence of Corynebacterium ammoniagenes strain T-723.</title>
        <authorList>
            <person name="Matsuzawa M."/>
            <person name="Hiratani M."/>
            <person name="Abe I."/>
            <person name="Tsuji Y."/>
            <person name="Nakamura J."/>
        </authorList>
    </citation>
    <scope>NUCLEOTIDE SEQUENCE</scope>
    <source>
        <strain evidence="8">T-723</strain>
    </source>
</reference>
<dbReference type="SMART" id="SM00421">
    <property type="entry name" value="HTH_LUXR"/>
    <property type="match status" value="1"/>
</dbReference>
<dbReference type="GO" id="GO:0000160">
    <property type="term" value="P:phosphorelay signal transduction system"/>
    <property type="evidence" value="ECO:0007669"/>
    <property type="project" value="InterPro"/>
</dbReference>
<gene>
    <name evidence="8" type="ORF">CAT723_22800</name>
</gene>
<dbReference type="Pfam" id="PF00196">
    <property type="entry name" value="GerE"/>
    <property type="match status" value="1"/>
</dbReference>
<dbReference type="SUPFAM" id="SSF46894">
    <property type="entry name" value="C-terminal effector domain of the bipartite response regulators"/>
    <property type="match status" value="1"/>
</dbReference>
<dbReference type="InterPro" id="IPR000792">
    <property type="entry name" value="Tscrpt_reg_LuxR_C"/>
</dbReference>
<organism evidence="8 9">
    <name type="scientific">Corynebacterium ammoniagenes</name>
    <name type="common">Brevibacterium ammoniagenes</name>
    <dbReference type="NCBI Taxonomy" id="1697"/>
    <lineage>
        <taxon>Bacteria</taxon>
        <taxon>Bacillati</taxon>
        <taxon>Actinomycetota</taxon>
        <taxon>Actinomycetes</taxon>
        <taxon>Mycobacteriales</taxon>
        <taxon>Corynebacteriaceae</taxon>
        <taxon>Corynebacterium</taxon>
    </lineage>
</organism>
<name>A0AAV5GDY0_CORAM</name>
<keyword evidence="1 5" id="KW-0597">Phosphoprotein</keyword>
<feature type="domain" description="HTH luxR-type" evidence="6">
    <location>
        <begin position="155"/>
        <end position="217"/>
    </location>
</feature>
<dbReference type="InterPro" id="IPR011006">
    <property type="entry name" value="CheY-like_superfamily"/>
</dbReference>
<keyword evidence="4" id="KW-0804">Transcription</keyword>